<accession>A0A8S4R6E6</accession>
<keyword evidence="2" id="KW-1185">Reference proteome</keyword>
<sequence>MPLEQGCPTWVRRRPGAEREALLRARPGKFYRIDAMLCPGLKGYTPKLQIDGRRQDVFLACPMKCVKGDGLTLPVPPVCAKFKKRQSFHMVRIEMLT</sequence>
<dbReference type="Proteomes" id="UP000838756">
    <property type="component" value="Unassembled WGS sequence"/>
</dbReference>
<dbReference type="EMBL" id="CAKXAJ010024747">
    <property type="protein sequence ID" value="CAH2229794.1"/>
    <property type="molecule type" value="Genomic_DNA"/>
</dbReference>
<gene>
    <name evidence="1" type="primary">jg5805</name>
    <name evidence="1" type="ORF">PAEG_LOCUS9151</name>
</gene>
<protein>
    <submittedName>
        <fullName evidence="1">Jg5805 protein</fullName>
    </submittedName>
</protein>
<evidence type="ECO:0000313" key="2">
    <source>
        <dbReference type="Proteomes" id="UP000838756"/>
    </source>
</evidence>
<comment type="caution">
    <text evidence="1">The sequence shown here is derived from an EMBL/GenBank/DDBJ whole genome shotgun (WGS) entry which is preliminary data.</text>
</comment>
<proteinExistence type="predicted"/>
<organism evidence="1 2">
    <name type="scientific">Pararge aegeria aegeria</name>
    <dbReference type="NCBI Taxonomy" id="348720"/>
    <lineage>
        <taxon>Eukaryota</taxon>
        <taxon>Metazoa</taxon>
        <taxon>Ecdysozoa</taxon>
        <taxon>Arthropoda</taxon>
        <taxon>Hexapoda</taxon>
        <taxon>Insecta</taxon>
        <taxon>Pterygota</taxon>
        <taxon>Neoptera</taxon>
        <taxon>Endopterygota</taxon>
        <taxon>Lepidoptera</taxon>
        <taxon>Glossata</taxon>
        <taxon>Ditrysia</taxon>
        <taxon>Papilionoidea</taxon>
        <taxon>Nymphalidae</taxon>
        <taxon>Satyrinae</taxon>
        <taxon>Satyrini</taxon>
        <taxon>Parargina</taxon>
        <taxon>Pararge</taxon>
    </lineage>
</organism>
<name>A0A8S4R6E6_9NEOP</name>
<reference evidence="1" key="1">
    <citation type="submission" date="2022-03" db="EMBL/GenBank/DDBJ databases">
        <authorList>
            <person name="Lindestad O."/>
        </authorList>
    </citation>
    <scope>NUCLEOTIDE SEQUENCE</scope>
</reference>
<dbReference type="AlphaFoldDB" id="A0A8S4R6E6"/>
<evidence type="ECO:0000313" key="1">
    <source>
        <dbReference type="EMBL" id="CAH2229794.1"/>
    </source>
</evidence>